<protein>
    <submittedName>
        <fullName evidence="1">Uncharacterized protein</fullName>
    </submittedName>
</protein>
<dbReference type="AlphaFoldDB" id="A0A814D6A3"/>
<evidence type="ECO:0000313" key="1">
    <source>
        <dbReference type="EMBL" id="CAF0950019.1"/>
    </source>
</evidence>
<evidence type="ECO:0000313" key="2">
    <source>
        <dbReference type="Proteomes" id="UP000663852"/>
    </source>
</evidence>
<gene>
    <name evidence="1" type="ORF">EDS130_LOCUS12285</name>
</gene>
<dbReference type="Proteomes" id="UP000663852">
    <property type="component" value="Unassembled WGS sequence"/>
</dbReference>
<comment type="caution">
    <text evidence="1">The sequence shown here is derived from an EMBL/GenBank/DDBJ whole genome shotgun (WGS) entry which is preliminary data.</text>
</comment>
<organism evidence="1 2">
    <name type="scientific">Adineta ricciae</name>
    <name type="common">Rotifer</name>
    <dbReference type="NCBI Taxonomy" id="249248"/>
    <lineage>
        <taxon>Eukaryota</taxon>
        <taxon>Metazoa</taxon>
        <taxon>Spiralia</taxon>
        <taxon>Gnathifera</taxon>
        <taxon>Rotifera</taxon>
        <taxon>Eurotatoria</taxon>
        <taxon>Bdelloidea</taxon>
        <taxon>Adinetida</taxon>
        <taxon>Adinetidae</taxon>
        <taxon>Adineta</taxon>
    </lineage>
</organism>
<accession>A0A814D6A3</accession>
<proteinExistence type="predicted"/>
<name>A0A814D6A3_ADIRI</name>
<sequence length="85" mass="10330">MMLILSLYSYWIKINVSMTISTRRRQILHSRRIFLYTRKSRVHYLRLQNYIYHIGSNCSSTRSYKNLHLRSKTILIVFTWSSVSK</sequence>
<dbReference type="EMBL" id="CAJNOJ010000046">
    <property type="protein sequence ID" value="CAF0950019.1"/>
    <property type="molecule type" value="Genomic_DNA"/>
</dbReference>
<reference evidence="1" key="1">
    <citation type="submission" date="2021-02" db="EMBL/GenBank/DDBJ databases">
        <authorList>
            <person name="Nowell W R."/>
        </authorList>
    </citation>
    <scope>NUCLEOTIDE SEQUENCE</scope>
</reference>